<evidence type="ECO:0000256" key="2">
    <source>
        <dbReference type="ARBA" id="ARBA00008017"/>
    </source>
</evidence>
<evidence type="ECO:0000256" key="3">
    <source>
        <dbReference type="ARBA" id="ARBA00022475"/>
    </source>
</evidence>
<dbReference type="GO" id="GO:0008381">
    <property type="term" value="F:mechanosensitive monoatomic ion channel activity"/>
    <property type="evidence" value="ECO:0007669"/>
    <property type="project" value="InterPro"/>
</dbReference>
<feature type="region of interest" description="Disordered" evidence="7">
    <location>
        <begin position="285"/>
        <end position="309"/>
    </location>
</feature>
<evidence type="ECO:0000256" key="6">
    <source>
        <dbReference type="ARBA" id="ARBA00023136"/>
    </source>
</evidence>
<comment type="similarity">
    <text evidence="2">Belongs to the MscS (TC 1.A.23) family.</text>
</comment>
<dbReference type="InterPro" id="IPR006685">
    <property type="entry name" value="MscS_channel_2nd"/>
</dbReference>
<feature type="transmembrane region" description="Helical" evidence="8">
    <location>
        <begin position="31"/>
        <end position="52"/>
    </location>
</feature>
<keyword evidence="6 8" id="KW-0472">Membrane</keyword>
<dbReference type="SUPFAM" id="SSF82689">
    <property type="entry name" value="Mechanosensitive channel protein MscS (YggB), C-terminal domain"/>
    <property type="match status" value="1"/>
</dbReference>
<dbReference type="Pfam" id="PF21082">
    <property type="entry name" value="MS_channel_3rd"/>
    <property type="match status" value="1"/>
</dbReference>
<comment type="subcellular location">
    <subcellularLocation>
        <location evidence="1">Cell membrane</location>
        <topology evidence="1">Multi-pass membrane protein</topology>
    </subcellularLocation>
</comment>
<evidence type="ECO:0000259" key="9">
    <source>
        <dbReference type="Pfam" id="PF00924"/>
    </source>
</evidence>
<evidence type="ECO:0000313" key="12">
    <source>
        <dbReference type="Proteomes" id="UP000239485"/>
    </source>
</evidence>
<organism evidence="11 12">
    <name type="scientific">Kineococcus xinjiangensis</name>
    <dbReference type="NCBI Taxonomy" id="512762"/>
    <lineage>
        <taxon>Bacteria</taxon>
        <taxon>Bacillati</taxon>
        <taxon>Actinomycetota</taxon>
        <taxon>Actinomycetes</taxon>
        <taxon>Kineosporiales</taxon>
        <taxon>Kineosporiaceae</taxon>
        <taxon>Kineococcus</taxon>
    </lineage>
</organism>
<comment type="caution">
    <text evidence="11">The sequence shown here is derived from an EMBL/GenBank/DDBJ whole genome shotgun (WGS) entry which is preliminary data.</text>
</comment>
<dbReference type="InterPro" id="IPR023408">
    <property type="entry name" value="MscS_beta-dom_sf"/>
</dbReference>
<dbReference type="RefSeq" id="WP_158257092.1">
    <property type="nucleotide sequence ID" value="NZ_PTJD01000001.1"/>
</dbReference>
<dbReference type="Gene3D" id="3.30.70.100">
    <property type="match status" value="1"/>
</dbReference>
<evidence type="ECO:0000256" key="8">
    <source>
        <dbReference type="SAM" id="Phobius"/>
    </source>
</evidence>
<dbReference type="Pfam" id="PF00924">
    <property type="entry name" value="MS_channel_2nd"/>
    <property type="match status" value="1"/>
</dbReference>
<dbReference type="EMBL" id="PTJD01000001">
    <property type="protein sequence ID" value="PPK98596.1"/>
    <property type="molecule type" value="Genomic_DNA"/>
</dbReference>
<evidence type="ECO:0000256" key="1">
    <source>
        <dbReference type="ARBA" id="ARBA00004651"/>
    </source>
</evidence>
<dbReference type="InterPro" id="IPR045275">
    <property type="entry name" value="MscS_archaea/bacteria_type"/>
</dbReference>
<accession>A0A2S6IWE1</accession>
<keyword evidence="3" id="KW-1003">Cell membrane</keyword>
<dbReference type="InterPro" id="IPR011066">
    <property type="entry name" value="MscS_channel_C_sf"/>
</dbReference>
<name>A0A2S6IWE1_9ACTN</name>
<dbReference type="InterPro" id="IPR049278">
    <property type="entry name" value="MS_channel_C"/>
</dbReference>
<keyword evidence="4 8" id="KW-0812">Transmembrane</keyword>
<dbReference type="PANTHER" id="PTHR30221:SF1">
    <property type="entry name" value="SMALL-CONDUCTANCE MECHANOSENSITIVE CHANNEL"/>
    <property type="match status" value="1"/>
</dbReference>
<protein>
    <submittedName>
        <fullName evidence="11">Small-conductance mechanosensitive channel</fullName>
    </submittedName>
</protein>
<feature type="domain" description="Mechanosensitive ion channel MscS C-terminal" evidence="10">
    <location>
        <begin position="184"/>
        <end position="264"/>
    </location>
</feature>
<dbReference type="OrthoDB" id="9792218at2"/>
<dbReference type="InterPro" id="IPR011014">
    <property type="entry name" value="MscS_channel_TM-2"/>
</dbReference>
<dbReference type="Proteomes" id="UP000239485">
    <property type="component" value="Unassembled WGS sequence"/>
</dbReference>
<keyword evidence="5 8" id="KW-1133">Transmembrane helix</keyword>
<dbReference type="InterPro" id="IPR010920">
    <property type="entry name" value="LSM_dom_sf"/>
</dbReference>
<dbReference type="AlphaFoldDB" id="A0A2S6IWE1"/>
<dbReference type="GO" id="GO:0005886">
    <property type="term" value="C:plasma membrane"/>
    <property type="evidence" value="ECO:0007669"/>
    <property type="project" value="UniProtKB-SubCell"/>
</dbReference>
<dbReference type="SUPFAM" id="SSF82861">
    <property type="entry name" value="Mechanosensitive channel protein MscS (YggB), transmembrane region"/>
    <property type="match status" value="1"/>
</dbReference>
<reference evidence="11 12" key="1">
    <citation type="submission" date="2018-02" db="EMBL/GenBank/DDBJ databases">
        <title>Genomic Encyclopedia of Archaeal and Bacterial Type Strains, Phase II (KMG-II): from individual species to whole genera.</title>
        <authorList>
            <person name="Goeker M."/>
        </authorList>
    </citation>
    <scope>NUCLEOTIDE SEQUENCE [LARGE SCALE GENOMIC DNA]</scope>
    <source>
        <strain evidence="11 12">DSM 22857</strain>
    </source>
</reference>
<gene>
    <name evidence="11" type="ORF">CLV92_101295</name>
</gene>
<feature type="transmembrane region" description="Helical" evidence="8">
    <location>
        <begin position="64"/>
        <end position="87"/>
    </location>
</feature>
<feature type="domain" description="Mechanosensitive ion channel MscS" evidence="9">
    <location>
        <begin position="109"/>
        <end position="176"/>
    </location>
</feature>
<evidence type="ECO:0000313" key="11">
    <source>
        <dbReference type="EMBL" id="PPK98596.1"/>
    </source>
</evidence>
<keyword evidence="12" id="KW-1185">Reference proteome</keyword>
<evidence type="ECO:0000256" key="5">
    <source>
        <dbReference type="ARBA" id="ARBA00022989"/>
    </source>
</evidence>
<dbReference type="PANTHER" id="PTHR30221">
    <property type="entry name" value="SMALL-CONDUCTANCE MECHANOSENSITIVE CHANNEL"/>
    <property type="match status" value="1"/>
</dbReference>
<dbReference type="Gene3D" id="2.30.30.60">
    <property type="match status" value="1"/>
</dbReference>
<dbReference type="Gene3D" id="1.10.287.1260">
    <property type="match status" value="1"/>
</dbReference>
<evidence type="ECO:0000259" key="10">
    <source>
        <dbReference type="Pfam" id="PF21082"/>
    </source>
</evidence>
<proteinExistence type="inferred from homology"/>
<sequence length="309" mass="33104">MTGALSLLALQAAEEELVTGDITWHEGVRSAAVFVAAIAAAALLRWILVRAVDRGDADRHIGRLLGRFLSILVVCFGAVYALGILGVRIGPLLGALGVGGIAIAFAAQDILQNLIAGILLQLRRPFRIGEQVGSGDYEGVVEDVNLRTVVLTTYDGLRVYLPNAEVLKNPIINYTRTPFSRTDLTVGLAYDTDLEQAQQVLLEACRAAEGVAEKPGASVWVNAFADSSIEFVVRYWHPADMASRWRVRSAVAMSVKRALDAAGMTIPFPQRTLWFGPGGTTLQIGDRSEGRDLAAGDGRTASPGERPVP</sequence>
<evidence type="ECO:0000256" key="7">
    <source>
        <dbReference type="SAM" id="MobiDB-lite"/>
    </source>
</evidence>
<dbReference type="SUPFAM" id="SSF50182">
    <property type="entry name" value="Sm-like ribonucleoproteins"/>
    <property type="match status" value="1"/>
</dbReference>
<evidence type="ECO:0000256" key="4">
    <source>
        <dbReference type="ARBA" id="ARBA00022692"/>
    </source>
</evidence>